<sequence length="102" mass="11457">MDERRTTEKRVDKTRNLVKKAVNEERDVGTSATSNEETSKRTSEISRATMNQATRKERAKGERSGKIRASKEAWQDGSTGINMDKATQSCALLATHFLLEIL</sequence>
<dbReference type="VEuPathDB" id="VectorBase:GPAI023054"/>
<evidence type="ECO:0000256" key="1">
    <source>
        <dbReference type="SAM" id="MobiDB-lite"/>
    </source>
</evidence>
<name>A0A1A9ZRT6_GLOPL</name>
<evidence type="ECO:0000313" key="2">
    <source>
        <dbReference type="EnsemblMetazoa" id="GPAI023054-PA"/>
    </source>
</evidence>
<feature type="region of interest" description="Disordered" evidence="1">
    <location>
        <begin position="1"/>
        <end position="73"/>
    </location>
</feature>
<protein>
    <submittedName>
        <fullName evidence="2">Uncharacterized protein</fullName>
    </submittedName>
</protein>
<reference evidence="3" key="1">
    <citation type="submission" date="2014-03" db="EMBL/GenBank/DDBJ databases">
        <authorList>
            <person name="Aksoy S."/>
            <person name="Warren W."/>
            <person name="Wilson R.K."/>
        </authorList>
    </citation>
    <scope>NUCLEOTIDE SEQUENCE [LARGE SCALE GENOMIC DNA]</scope>
    <source>
        <strain evidence="3">IAEA</strain>
    </source>
</reference>
<reference evidence="2" key="2">
    <citation type="submission" date="2020-05" db="UniProtKB">
        <authorList>
            <consortium name="EnsemblMetazoa"/>
        </authorList>
    </citation>
    <scope>IDENTIFICATION</scope>
    <source>
        <strain evidence="2">IAEA</strain>
    </source>
</reference>
<evidence type="ECO:0000313" key="3">
    <source>
        <dbReference type="Proteomes" id="UP000092445"/>
    </source>
</evidence>
<dbReference type="AlphaFoldDB" id="A0A1A9ZRT6"/>
<feature type="compositionally biased region" description="Basic and acidic residues" evidence="1">
    <location>
        <begin position="1"/>
        <end position="28"/>
    </location>
</feature>
<dbReference type="Proteomes" id="UP000092445">
    <property type="component" value="Unassembled WGS sequence"/>
</dbReference>
<accession>A0A1A9ZRT6</accession>
<organism evidence="2 3">
    <name type="scientific">Glossina pallidipes</name>
    <name type="common">Tsetse fly</name>
    <dbReference type="NCBI Taxonomy" id="7398"/>
    <lineage>
        <taxon>Eukaryota</taxon>
        <taxon>Metazoa</taxon>
        <taxon>Ecdysozoa</taxon>
        <taxon>Arthropoda</taxon>
        <taxon>Hexapoda</taxon>
        <taxon>Insecta</taxon>
        <taxon>Pterygota</taxon>
        <taxon>Neoptera</taxon>
        <taxon>Endopterygota</taxon>
        <taxon>Diptera</taxon>
        <taxon>Brachycera</taxon>
        <taxon>Muscomorpha</taxon>
        <taxon>Hippoboscoidea</taxon>
        <taxon>Glossinidae</taxon>
        <taxon>Glossina</taxon>
    </lineage>
</organism>
<feature type="compositionally biased region" description="Basic and acidic residues" evidence="1">
    <location>
        <begin position="54"/>
        <end position="73"/>
    </location>
</feature>
<keyword evidence="3" id="KW-1185">Reference proteome</keyword>
<proteinExistence type="predicted"/>
<dbReference type="EnsemblMetazoa" id="GPAI023054-RA">
    <property type="protein sequence ID" value="GPAI023054-PA"/>
    <property type="gene ID" value="GPAI023054"/>
</dbReference>